<protein>
    <recommendedName>
        <fullName evidence="4">Mitochondrial zinc maintenance protein 1, mitochondrial</fullName>
    </recommendedName>
</protein>
<evidence type="ECO:0000256" key="5">
    <source>
        <dbReference type="ARBA" id="ARBA00022946"/>
    </source>
</evidence>
<evidence type="ECO:0000256" key="3">
    <source>
        <dbReference type="ARBA" id="ARBA00011589"/>
    </source>
</evidence>
<accession>A0A3M2RUL1</accession>
<dbReference type="Proteomes" id="UP000277212">
    <property type="component" value="Unassembled WGS sequence"/>
</dbReference>
<evidence type="ECO:0000256" key="9">
    <source>
        <dbReference type="SAM" id="MobiDB-lite"/>
    </source>
</evidence>
<evidence type="ECO:0000256" key="8">
    <source>
        <dbReference type="ARBA" id="ARBA00025268"/>
    </source>
</evidence>
<dbReference type="STRING" id="2010991.A0A3M2RUL1"/>
<gene>
    <name evidence="10" type="ORF">CDV36_011373</name>
</gene>
<dbReference type="PANTHER" id="PTHR46749">
    <property type="entry name" value="COMPLEX III ASSEMBLY FACTOR LYRM7"/>
    <property type="match status" value="1"/>
</dbReference>
<evidence type="ECO:0000256" key="1">
    <source>
        <dbReference type="ARBA" id="ARBA00004305"/>
    </source>
</evidence>
<reference evidence="10 11" key="1">
    <citation type="submission" date="2017-06" db="EMBL/GenBank/DDBJ databases">
        <title>Comparative genomic analysis of Ambrosia Fusariam Clade fungi.</title>
        <authorList>
            <person name="Stajich J.E."/>
            <person name="Carrillo J."/>
            <person name="Kijimoto T."/>
            <person name="Eskalen A."/>
            <person name="O'Donnell K."/>
            <person name="Kasson M."/>
        </authorList>
    </citation>
    <scope>NUCLEOTIDE SEQUENCE [LARGE SCALE GENOMIC DNA]</scope>
    <source>
        <strain evidence="10">UCR3666</strain>
    </source>
</reference>
<dbReference type="GO" id="GO:0044183">
    <property type="term" value="F:protein folding chaperone"/>
    <property type="evidence" value="ECO:0007669"/>
    <property type="project" value="TreeGrafter"/>
</dbReference>
<dbReference type="InterPro" id="IPR045298">
    <property type="entry name" value="Complex1_LYR_LYRM7"/>
</dbReference>
<evidence type="ECO:0000256" key="6">
    <source>
        <dbReference type="ARBA" id="ARBA00023128"/>
    </source>
</evidence>
<evidence type="ECO:0000313" key="10">
    <source>
        <dbReference type="EMBL" id="RMJ08988.1"/>
    </source>
</evidence>
<keyword evidence="11" id="KW-1185">Reference proteome</keyword>
<dbReference type="GO" id="GO:0034551">
    <property type="term" value="P:mitochondrial respiratory chain complex III assembly"/>
    <property type="evidence" value="ECO:0007669"/>
    <property type="project" value="InterPro"/>
</dbReference>
<feature type="region of interest" description="Disordered" evidence="9">
    <location>
        <begin position="91"/>
        <end position="116"/>
    </location>
</feature>
<dbReference type="PANTHER" id="PTHR46749:SF1">
    <property type="entry name" value="COMPLEX III ASSEMBLY FACTOR LYRM7"/>
    <property type="match status" value="1"/>
</dbReference>
<dbReference type="CDD" id="cd20267">
    <property type="entry name" value="Complex1_LYR_LYRM7"/>
    <property type="match status" value="1"/>
</dbReference>
<dbReference type="AlphaFoldDB" id="A0A3M2RUL1"/>
<dbReference type="GO" id="GO:0005759">
    <property type="term" value="C:mitochondrial matrix"/>
    <property type="evidence" value="ECO:0007669"/>
    <property type="project" value="UniProtKB-SubCell"/>
</dbReference>
<keyword evidence="5" id="KW-0809">Transit peptide</keyword>
<comment type="function">
    <text evidence="8">Assembly factor required for Rieske Fe-S protein RIP1 incorporation into the cytochrome b-c1 (CIII) complex. Functions as a chaperone, binding to this subunit within the mitochondrial matrix and stabilizing it prior to its translocation and insertion into the late CIII dimeric intermediate within the mitochondrial inner membrane. Modulates the mitochondrial matrix zinc pool.</text>
</comment>
<comment type="similarity">
    <text evidence="2">Belongs to the complex I LYR family. MZM1 subfamily.</text>
</comment>
<proteinExistence type="inferred from homology"/>
<keyword evidence="7" id="KW-0143">Chaperone</keyword>
<comment type="caution">
    <text evidence="10">The sequence shown here is derived from an EMBL/GenBank/DDBJ whole genome shotgun (WGS) entry which is preliminary data.</text>
</comment>
<evidence type="ECO:0000256" key="4">
    <source>
        <dbReference type="ARBA" id="ARBA00015108"/>
    </source>
</evidence>
<name>A0A3M2RUL1_9HYPO</name>
<comment type="subcellular location">
    <subcellularLocation>
        <location evidence="1">Mitochondrion matrix</location>
    </subcellularLocation>
</comment>
<evidence type="ECO:0000256" key="7">
    <source>
        <dbReference type="ARBA" id="ARBA00023186"/>
    </source>
</evidence>
<dbReference type="EMBL" id="NKUJ01000261">
    <property type="protein sequence ID" value="RMJ08988.1"/>
    <property type="molecule type" value="Genomic_DNA"/>
</dbReference>
<dbReference type="InterPro" id="IPR050435">
    <property type="entry name" value="MZM1/LYRM7"/>
</dbReference>
<evidence type="ECO:0000256" key="2">
    <source>
        <dbReference type="ARBA" id="ARBA00009949"/>
    </source>
</evidence>
<feature type="compositionally biased region" description="Gly residues" evidence="9">
    <location>
        <begin position="104"/>
        <end position="116"/>
    </location>
</feature>
<sequence length="116" mass="12468">MATVPALNAYRHLMRAARIAFQGDINVLSAAQLQIRNEFRQKASIDPSGASAAIQHAEEVARVLRENVVQGKRIEEGKDTFKLRIHEHTERGDNESILTAGKGNTTGGGCCGGGGR</sequence>
<comment type="subunit">
    <text evidence="3">Interacts with RIP1.</text>
</comment>
<organism evidence="10 11">
    <name type="scientific">Fusarium kuroshium</name>
    <dbReference type="NCBI Taxonomy" id="2010991"/>
    <lineage>
        <taxon>Eukaryota</taxon>
        <taxon>Fungi</taxon>
        <taxon>Dikarya</taxon>
        <taxon>Ascomycota</taxon>
        <taxon>Pezizomycotina</taxon>
        <taxon>Sordariomycetes</taxon>
        <taxon>Hypocreomycetidae</taxon>
        <taxon>Hypocreales</taxon>
        <taxon>Nectriaceae</taxon>
        <taxon>Fusarium</taxon>
        <taxon>Fusarium solani species complex</taxon>
    </lineage>
</organism>
<keyword evidence="6" id="KW-0496">Mitochondrion</keyword>
<evidence type="ECO:0000313" key="11">
    <source>
        <dbReference type="Proteomes" id="UP000277212"/>
    </source>
</evidence>
<dbReference type="OrthoDB" id="529194at2759"/>